<evidence type="ECO:0000256" key="1">
    <source>
        <dbReference type="ARBA" id="ARBA00010364"/>
    </source>
</evidence>
<dbReference type="SUPFAM" id="SSF69786">
    <property type="entry name" value="YggU-like"/>
    <property type="match status" value="1"/>
</dbReference>
<dbReference type="EMBL" id="UINC01149571">
    <property type="protein sequence ID" value="SVD42126.1"/>
    <property type="molecule type" value="Genomic_DNA"/>
</dbReference>
<accession>A0A382V6C6</accession>
<dbReference type="SMART" id="SM01152">
    <property type="entry name" value="DUF167"/>
    <property type="match status" value="1"/>
</dbReference>
<dbReference type="GO" id="GO:0005737">
    <property type="term" value="C:cytoplasm"/>
    <property type="evidence" value="ECO:0007669"/>
    <property type="project" value="TreeGrafter"/>
</dbReference>
<name>A0A382V6C6_9ZZZZ</name>
<evidence type="ECO:0000313" key="2">
    <source>
        <dbReference type="EMBL" id="SVD42126.1"/>
    </source>
</evidence>
<dbReference type="PANTHER" id="PTHR13420:SF7">
    <property type="entry name" value="UPF0235 PROTEIN C15ORF40"/>
    <property type="match status" value="1"/>
</dbReference>
<dbReference type="Gene3D" id="3.30.1200.10">
    <property type="entry name" value="YggU-like"/>
    <property type="match status" value="1"/>
</dbReference>
<comment type="similarity">
    <text evidence="1">Belongs to the UPF0235 family.</text>
</comment>
<proteinExistence type="inferred from homology"/>
<reference evidence="2" key="1">
    <citation type="submission" date="2018-05" db="EMBL/GenBank/DDBJ databases">
        <authorList>
            <person name="Lanie J.A."/>
            <person name="Ng W.-L."/>
            <person name="Kazmierczak K.M."/>
            <person name="Andrzejewski T.M."/>
            <person name="Davidsen T.M."/>
            <person name="Wayne K.J."/>
            <person name="Tettelin H."/>
            <person name="Glass J.I."/>
            <person name="Rusch D."/>
            <person name="Podicherti R."/>
            <person name="Tsui H.-C.T."/>
            <person name="Winkler M.E."/>
        </authorList>
    </citation>
    <scope>NUCLEOTIDE SEQUENCE</scope>
</reference>
<dbReference type="Pfam" id="PF02594">
    <property type="entry name" value="DUF167"/>
    <property type="match status" value="1"/>
</dbReference>
<dbReference type="AlphaFoldDB" id="A0A382V6C6"/>
<organism evidence="2">
    <name type="scientific">marine metagenome</name>
    <dbReference type="NCBI Taxonomy" id="408172"/>
    <lineage>
        <taxon>unclassified sequences</taxon>
        <taxon>metagenomes</taxon>
        <taxon>ecological metagenomes</taxon>
    </lineage>
</organism>
<dbReference type="InterPro" id="IPR003746">
    <property type="entry name" value="DUF167"/>
</dbReference>
<dbReference type="PANTHER" id="PTHR13420">
    <property type="entry name" value="UPF0235 PROTEIN C15ORF40"/>
    <property type="match status" value="1"/>
</dbReference>
<dbReference type="InterPro" id="IPR036591">
    <property type="entry name" value="YggU-like_sf"/>
</dbReference>
<dbReference type="HAMAP" id="MF_00634">
    <property type="entry name" value="UPF0235"/>
    <property type="match status" value="1"/>
</dbReference>
<dbReference type="NCBIfam" id="TIGR00251">
    <property type="entry name" value="DUF167 family protein"/>
    <property type="match status" value="1"/>
</dbReference>
<sequence>MENSCIIEARVIPRAQEQKILLQGEIIKIRITEAPVGGRGNESVCRILAKSLKIPKYLISIRSGHKSKKKRVLIEGLSEHEVKKRLSKLAD</sequence>
<gene>
    <name evidence="2" type="ORF">METZ01_LOCUS394980</name>
</gene>
<protein>
    <submittedName>
        <fullName evidence="2">Uncharacterized protein</fullName>
    </submittedName>
</protein>